<keyword evidence="1" id="KW-1133">Transmembrane helix</keyword>
<dbReference type="AlphaFoldDB" id="A0A9J7AXI0"/>
<reference evidence="2" key="1">
    <citation type="submission" date="2022-08" db="EMBL/GenBank/DDBJ databases">
        <title>Nisaea acidiphila sp. nov., isolated from a marine algal debris and emended description of the genus Nisaea Urios et al. 2008.</title>
        <authorList>
            <person name="Kwon K."/>
        </authorList>
    </citation>
    <scope>NUCLEOTIDE SEQUENCE</scope>
    <source>
        <strain evidence="2">MEBiC11861</strain>
    </source>
</reference>
<accession>A0A9J7AXI0</accession>
<organism evidence="2 3">
    <name type="scientific">Nisaea acidiphila</name>
    <dbReference type="NCBI Taxonomy" id="1862145"/>
    <lineage>
        <taxon>Bacteria</taxon>
        <taxon>Pseudomonadati</taxon>
        <taxon>Pseudomonadota</taxon>
        <taxon>Alphaproteobacteria</taxon>
        <taxon>Rhodospirillales</taxon>
        <taxon>Thalassobaculaceae</taxon>
        <taxon>Nisaea</taxon>
    </lineage>
</organism>
<dbReference type="RefSeq" id="WP_257771976.1">
    <property type="nucleotide sequence ID" value="NZ_CP102480.1"/>
</dbReference>
<protein>
    <submittedName>
        <fullName evidence="2">Uncharacterized protein</fullName>
    </submittedName>
</protein>
<keyword evidence="1" id="KW-0472">Membrane</keyword>
<sequence length="59" mass="6200">MAEDQKEHSRTDNGVVPSKADLQATGSWSVPLFGIALVVFLMLIGTMVASGDASAFFGQ</sequence>
<evidence type="ECO:0000313" key="2">
    <source>
        <dbReference type="EMBL" id="UUX52103.1"/>
    </source>
</evidence>
<dbReference type="EMBL" id="CP102480">
    <property type="protein sequence ID" value="UUX52103.1"/>
    <property type="molecule type" value="Genomic_DNA"/>
</dbReference>
<evidence type="ECO:0000256" key="1">
    <source>
        <dbReference type="SAM" id="Phobius"/>
    </source>
</evidence>
<keyword evidence="1" id="KW-0812">Transmembrane</keyword>
<keyword evidence="3" id="KW-1185">Reference proteome</keyword>
<gene>
    <name evidence="2" type="ORF">NUH88_10450</name>
</gene>
<evidence type="ECO:0000313" key="3">
    <source>
        <dbReference type="Proteomes" id="UP001060336"/>
    </source>
</evidence>
<dbReference type="KEGG" id="naci:NUH88_10450"/>
<proteinExistence type="predicted"/>
<feature type="transmembrane region" description="Helical" evidence="1">
    <location>
        <begin position="28"/>
        <end position="49"/>
    </location>
</feature>
<dbReference type="Proteomes" id="UP001060336">
    <property type="component" value="Chromosome"/>
</dbReference>
<name>A0A9J7AXI0_9PROT</name>